<dbReference type="GO" id="GO:0006508">
    <property type="term" value="P:proteolysis"/>
    <property type="evidence" value="ECO:0007669"/>
    <property type="project" value="UniProtKB-KW"/>
</dbReference>
<reference evidence="2 3" key="1">
    <citation type="submission" date="2019-04" db="EMBL/GenBank/DDBJ databases">
        <title>Phreatobacter aquaticus sp. nov.</title>
        <authorList>
            <person name="Choi A."/>
            <person name="Baek K."/>
        </authorList>
    </citation>
    <scope>NUCLEOTIDE SEQUENCE [LARGE SCALE GENOMIC DNA]</scope>
    <source>
        <strain evidence="2 3">NMCR1094</strain>
    </source>
</reference>
<evidence type="ECO:0000313" key="3">
    <source>
        <dbReference type="Proteomes" id="UP000298588"/>
    </source>
</evidence>
<evidence type="ECO:0000256" key="1">
    <source>
        <dbReference type="SAM" id="Phobius"/>
    </source>
</evidence>
<dbReference type="KEGG" id="paqt:E8L99_13395"/>
<gene>
    <name evidence="2" type="ORF">E8L99_13395</name>
</gene>
<dbReference type="EMBL" id="CP039865">
    <property type="protein sequence ID" value="QCK86683.1"/>
    <property type="molecule type" value="Genomic_DNA"/>
</dbReference>
<dbReference type="InterPro" id="IPR001969">
    <property type="entry name" value="Aspartic_peptidase_AS"/>
</dbReference>
<proteinExistence type="predicted"/>
<dbReference type="InterPro" id="IPR011969">
    <property type="entry name" value="Clan_AA_Asp_peptidase_C"/>
</dbReference>
<keyword evidence="3" id="KW-1185">Reference proteome</keyword>
<dbReference type="Proteomes" id="UP000298588">
    <property type="component" value="Chromosome"/>
</dbReference>
<dbReference type="GO" id="GO:0004190">
    <property type="term" value="F:aspartic-type endopeptidase activity"/>
    <property type="evidence" value="ECO:0007669"/>
    <property type="project" value="InterPro"/>
</dbReference>
<dbReference type="SUPFAM" id="SSF50630">
    <property type="entry name" value="Acid proteases"/>
    <property type="match status" value="1"/>
</dbReference>
<dbReference type="NCBIfam" id="TIGR02281">
    <property type="entry name" value="clan_AA_DTGA"/>
    <property type="match status" value="1"/>
</dbReference>
<dbReference type="Pfam" id="PF13975">
    <property type="entry name" value="gag-asp_proteas"/>
    <property type="match status" value="1"/>
</dbReference>
<protein>
    <submittedName>
        <fullName evidence="2">TIGR02281 family clan AA aspartic protease</fullName>
        <ecNumber evidence="2">3.4.23.-</ecNumber>
    </submittedName>
</protein>
<organism evidence="2 3">
    <name type="scientific">Phreatobacter aquaticus</name>
    <dbReference type="NCBI Taxonomy" id="2570229"/>
    <lineage>
        <taxon>Bacteria</taxon>
        <taxon>Pseudomonadati</taxon>
        <taxon>Pseudomonadota</taxon>
        <taxon>Alphaproteobacteria</taxon>
        <taxon>Hyphomicrobiales</taxon>
        <taxon>Phreatobacteraceae</taxon>
        <taxon>Phreatobacter</taxon>
    </lineage>
</organism>
<keyword evidence="1" id="KW-0812">Transmembrane</keyword>
<accession>A0A4D7QL02</accession>
<feature type="transmembrane region" description="Helical" evidence="1">
    <location>
        <begin position="39"/>
        <end position="59"/>
    </location>
</feature>
<dbReference type="InterPro" id="IPR034122">
    <property type="entry name" value="Retropepsin-like_bacterial"/>
</dbReference>
<dbReference type="RefSeq" id="WP_137100014.1">
    <property type="nucleotide sequence ID" value="NZ_CP039865.1"/>
</dbReference>
<dbReference type="OrthoDB" id="7595324at2"/>
<dbReference type="CDD" id="cd05483">
    <property type="entry name" value="retropepsin_like_bacteria"/>
    <property type="match status" value="1"/>
</dbReference>
<dbReference type="InterPro" id="IPR021109">
    <property type="entry name" value="Peptidase_aspartic_dom_sf"/>
</dbReference>
<dbReference type="EC" id="3.4.23.-" evidence="2"/>
<dbReference type="PROSITE" id="PS00141">
    <property type="entry name" value="ASP_PROTEASE"/>
    <property type="match status" value="1"/>
</dbReference>
<evidence type="ECO:0000313" key="2">
    <source>
        <dbReference type="EMBL" id="QCK86683.1"/>
    </source>
</evidence>
<sequence>MTSRGLLWVLLGAVGLGVLVAAMRSEGMAAGTLDTGDYASLVGLTVLATLTGASVMGMFRGRAGDAIQAIVAWLAIFTFLGVVYTYRFEFEAVGRRLAANLIPGMATQGVTGAREVTVPRGPGGTYVVRVEVNGARGVPMLVDTGATALVLSDADARRAGIQVDRLAFNVPVSTANGQAMAASVTLDKVSVGPIIARQVRALVSQPGALSSSLLGHTFLDRLEGYEVRGGVMVLRGKS</sequence>
<feature type="transmembrane region" description="Helical" evidence="1">
    <location>
        <begin position="66"/>
        <end position="86"/>
    </location>
</feature>
<keyword evidence="2" id="KW-0378">Hydrolase</keyword>
<name>A0A4D7QL02_9HYPH</name>
<keyword evidence="1" id="KW-1133">Transmembrane helix</keyword>
<keyword evidence="2" id="KW-0645">Protease</keyword>
<dbReference type="AlphaFoldDB" id="A0A4D7QL02"/>
<dbReference type="Gene3D" id="2.40.70.10">
    <property type="entry name" value="Acid Proteases"/>
    <property type="match status" value="1"/>
</dbReference>
<keyword evidence="1" id="KW-0472">Membrane</keyword>